<evidence type="ECO:0000256" key="1">
    <source>
        <dbReference type="ARBA" id="ARBA00023157"/>
    </source>
</evidence>
<keyword evidence="3" id="KW-0732">Signal</keyword>
<dbReference type="Proteomes" id="UP000694412">
    <property type="component" value="Chromosome Z"/>
</dbReference>
<dbReference type="GO" id="GO:0004252">
    <property type="term" value="F:serine-type endopeptidase activity"/>
    <property type="evidence" value="ECO:0007669"/>
    <property type="project" value="InterPro"/>
</dbReference>
<feature type="region of interest" description="Disordered" evidence="2">
    <location>
        <begin position="80"/>
        <end position="108"/>
    </location>
</feature>
<evidence type="ECO:0000256" key="3">
    <source>
        <dbReference type="SAM" id="SignalP"/>
    </source>
</evidence>
<evidence type="ECO:0000256" key="2">
    <source>
        <dbReference type="SAM" id="MobiDB-lite"/>
    </source>
</evidence>
<dbReference type="Ensembl" id="ENSCJPT00005010537.1">
    <property type="protein sequence ID" value="ENSCJPP00005006745.1"/>
    <property type="gene ID" value="ENSCJPG00005006244.1"/>
</dbReference>
<name>A0A8C2T5V8_COTJA</name>
<sequence>MVSLLPLVVLLAACRTCGMRPMAYQYSSMRVVGGSAARHGNWPWIVSIQNYHSAGTGHMCGGPSSPAWVSAAAHCFRTSQSRAGVDMSPSPRGRKGGEKESWDKNGQM</sequence>
<dbReference type="GO" id="GO:0007340">
    <property type="term" value="P:acrosome reaction"/>
    <property type="evidence" value="ECO:0007669"/>
    <property type="project" value="TreeGrafter"/>
</dbReference>
<dbReference type="PANTHER" id="PTHR24252">
    <property type="entry name" value="ACROSIN-RELATED"/>
    <property type="match status" value="1"/>
</dbReference>
<feature type="compositionally biased region" description="Basic and acidic residues" evidence="2">
    <location>
        <begin position="95"/>
        <end position="108"/>
    </location>
</feature>
<feature type="chain" id="PRO_5034681997" description="Peptidase S1 domain-containing protein" evidence="3">
    <location>
        <begin position="19"/>
        <end position="108"/>
    </location>
</feature>
<keyword evidence="6" id="KW-1185">Reference proteome</keyword>
<reference evidence="5" key="3">
    <citation type="submission" date="2025-09" db="UniProtKB">
        <authorList>
            <consortium name="Ensembl"/>
        </authorList>
    </citation>
    <scope>IDENTIFICATION</scope>
</reference>
<organism evidence="5 6">
    <name type="scientific">Coturnix japonica</name>
    <name type="common">Japanese quail</name>
    <name type="synonym">Coturnix coturnix japonica</name>
    <dbReference type="NCBI Taxonomy" id="93934"/>
    <lineage>
        <taxon>Eukaryota</taxon>
        <taxon>Metazoa</taxon>
        <taxon>Chordata</taxon>
        <taxon>Craniata</taxon>
        <taxon>Vertebrata</taxon>
        <taxon>Euteleostomi</taxon>
        <taxon>Archelosauria</taxon>
        <taxon>Archosauria</taxon>
        <taxon>Dinosauria</taxon>
        <taxon>Saurischia</taxon>
        <taxon>Theropoda</taxon>
        <taxon>Coelurosauria</taxon>
        <taxon>Aves</taxon>
        <taxon>Neognathae</taxon>
        <taxon>Galloanserae</taxon>
        <taxon>Galliformes</taxon>
        <taxon>Phasianidae</taxon>
        <taxon>Perdicinae</taxon>
        <taxon>Coturnix</taxon>
    </lineage>
</organism>
<protein>
    <recommendedName>
        <fullName evidence="4">Peptidase S1 domain-containing protein</fullName>
    </recommendedName>
</protein>
<dbReference type="InterPro" id="IPR043504">
    <property type="entry name" value="Peptidase_S1_PA_chymotrypsin"/>
</dbReference>
<dbReference type="InterPro" id="IPR009003">
    <property type="entry name" value="Peptidase_S1_PA"/>
</dbReference>
<dbReference type="Gene3D" id="2.40.10.10">
    <property type="entry name" value="Trypsin-like serine proteases"/>
    <property type="match status" value="2"/>
</dbReference>
<dbReference type="SUPFAM" id="SSF50494">
    <property type="entry name" value="Trypsin-like serine proteases"/>
    <property type="match status" value="1"/>
</dbReference>
<evidence type="ECO:0000313" key="5">
    <source>
        <dbReference type="Ensembl" id="ENSCJPP00005006745.1"/>
    </source>
</evidence>
<accession>A0A8C2T5V8</accession>
<feature type="signal peptide" evidence="3">
    <location>
        <begin position="1"/>
        <end position="18"/>
    </location>
</feature>
<dbReference type="Pfam" id="PF00089">
    <property type="entry name" value="Trypsin"/>
    <property type="match status" value="1"/>
</dbReference>
<dbReference type="GO" id="GO:0006508">
    <property type="term" value="P:proteolysis"/>
    <property type="evidence" value="ECO:0007669"/>
    <property type="project" value="InterPro"/>
</dbReference>
<evidence type="ECO:0000313" key="6">
    <source>
        <dbReference type="Proteomes" id="UP000694412"/>
    </source>
</evidence>
<dbReference type="PANTHER" id="PTHR24252:SF8">
    <property type="entry name" value="ACROSIN"/>
    <property type="match status" value="1"/>
</dbReference>
<reference evidence="5" key="2">
    <citation type="submission" date="2025-08" db="UniProtKB">
        <authorList>
            <consortium name="Ensembl"/>
        </authorList>
    </citation>
    <scope>IDENTIFICATION</scope>
</reference>
<feature type="domain" description="Peptidase S1" evidence="4">
    <location>
        <begin position="31"/>
        <end position="82"/>
    </location>
</feature>
<dbReference type="AlphaFoldDB" id="A0A8C2T5V8"/>
<keyword evidence="1" id="KW-1015">Disulfide bond</keyword>
<dbReference type="InterPro" id="IPR001254">
    <property type="entry name" value="Trypsin_dom"/>
</dbReference>
<evidence type="ECO:0000259" key="4">
    <source>
        <dbReference type="Pfam" id="PF00089"/>
    </source>
</evidence>
<reference evidence="5" key="1">
    <citation type="submission" date="2015-11" db="EMBL/GenBank/DDBJ databases">
        <authorList>
            <consortium name="International Coturnix japonica Genome Analysis Consortium"/>
            <person name="Warren W."/>
            <person name="Burt D.W."/>
            <person name="Antin P.B."/>
            <person name="Lanford R."/>
            <person name="Gros J."/>
            <person name="Wilson R.K."/>
        </authorList>
    </citation>
    <scope>NUCLEOTIDE SEQUENCE [LARGE SCALE GENOMIC DNA]</scope>
</reference>
<proteinExistence type="predicted"/>